<feature type="domain" description="RUN" evidence="3">
    <location>
        <begin position="333"/>
        <end position="410"/>
    </location>
</feature>
<gene>
    <name evidence="4" type="primary">RUNDC1_2</name>
    <name evidence="4" type="ORF">SK128_009008</name>
</gene>
<feature type="coiled-coil region" evidence="1">
    <location>
        <begin position="239"/>
        <end position="273"/>
    </location>
</feature>
<comment type="caution">
    <text evidence="4">The sequence shown here is derived from an EMBL/GenBank/DDBJ whole genome shotgun (WGS) entry which is preliminary data.</text>
</comment>
<accession>A0AAN8WZ02</accession>
<dbReference type="InterPro" id="IPR058732">
    <property type="entry name" value="RUNDC1_M"/>
</dbReference>
<keyword evidence="1" id="KW-0175">Coiled coil</keyword>
<organism evidence="4 5">
    <name type="scientific">Halocaridina rubra</name>
    <name type="common">Hawaiian red shrimp</name>
    <dbReference type="NCBI Taxonomy" id="373956"/>
    <lineage>
        <taxon>Eukaryota</taxon>
        <taxon>Metazoa</taxon>
        <taxon>Ecdysozoa</taxon>
        <taxon>Arthropoda</taxon>
        <taxon>Crustacea</taxon>
        <taxon>Multicrustacea</taxon>
        <taxon>Malacostraca</taxon>
        <taxon>Eumalacostraca</taxon>
        <taxon>Eucarida</taxon>
        <taxon>Decapoda</taxon>
        <taxon>Pleocyemata</taxon>
        <taxon>Caridea</taxon>
        <taxon>Atyoidea</taxon>
        <taxon>Atyidae</taxon>
        <taxon>Halocaridina</taxon>
    </lineage>
</organism>
<protein>
    <submittedName>
        <fullName evidence="4">RUN</fullName>
    </submittedName>
</protein>
<name>A0AAN8WZ02_HALRR</name>
<evidence type="ECO:0000256" key="1">
    <source>
        <dbReference type="SAM" id="Coils"/>
    </source>
</evidence>
<proteinExistence type="predicted"/>
<keyword evidence="5" id="KW-1185">Reference proteome</keyword>
<evidence type="ECO:0000313" key="5">
    <source>
        <dbReference type="Proteomes" id="UP001381693"/>
    </source>
</evidence>
<feature type="region of interest" description="Disordered" evidence="2">
    <location>
        <begin position="200"/>
        <end position="228"/>
    </location>
</feature>
<dbReference type="Pfam" id="PF26030">
    <property type="entry name" value="RUNDC1"/>
    <property type="match status" value="1"/>
</dbReference>
<sequence>MITESECRPVAIFDSNTKTPSYMESKTHGNRNYDSNNVENFADFETMNIEQKSHGLCEFQRRSSEMNFTMDRNEFRNALKVLGRTHSLDSNMKSDIMDLDSLLKGKETNNFEVVKSKVNDTSDIKELDSFEDEPVKSKCKGYEESDVEDRDFDRIVNRSFYESKLKQFRNYRDSIKEFDDECKHQESCSAVDYDLGGCTTGDEEWDSDGRPTGERWPPLGAPNDDEDNQSLYSYSEFSWNRTSNDKSCEEERLKQLEEEQEQLNNSLMALTSHFAQVQFRLKQIVDASPEEKENLLQELEEFANRGIPDLREATASRRDSEHDCNEDTVGMDRQKELIEKLKQQLEDLETYAYQTGEGGPPQSKVMEKQRVVIEQLKGKLNLNVDEFDKLTVDDLRTQVDHAIREIQTRLEKVRDYKPDGSSREFGEKKENEERKKIELCKMLQLGTVLKYWNFLDNKKLTGNLVVLKTTFILGLPLE</sequence>
<dbReference type="Proteomes" id="UP001381693">
    <property type="component" value="Unassembled WGS sequence"/>
</dbReference>
<dbReference type="EMBL" id="JAXCGZ010015126">
    <property type="protein sequence ID" value="KAK7071163.1"/>
    <property type="molecule type" value="Genomic_DNA"/>
</dbReference>
<evidence type="ECO:0000313" key="4">
    <source>
        <dbReference type="EMBL" id="KAK7071163.1"/>
    </source>
</evidence>
<evidence type="ECO:0000259" key="3">
    <source>
        <dbReference type="Pfam" id="PF26030"/>
    </source>
</evidence>
<reference evidence="4 5" key="1">
    <citation type="submission" date="2023-11" db="EMBL/GenBank/DDBJ databases">
        <title>Halocaridina rubra genome assembly.</title>
        <authorList>
            <person name="Smith C."/>
        </authorList>
    </citation>
    <scope>NUCLEOTIDE SEQUENCE [LARGE SCALE GENOMIC DNA]</scope>
    <source>
        <strain evidence="4">EP-1</strain>
        <tissue evidence="4">Whole</tissue>
    </source>
</reference>
<dbReference type="AlphaFoldDB" id="A0AAN8WZ02"/>
<evidence type="ECO:0000256" key="2">
    <source>
        <dbReference type="SAM" id="MobiDB-lite"/>
    </source>
</evidence>